<evidence type="ECO:0000256" key="6">
    <source>
        <dbReference type="ARBA" id="ARBA00023211"/>
    </source>
</evidence>
<dbReference type="PANTHER" id="PTHR12992:SF11">
    <property type="entry name" value="MITOCHONDRIAL COENZYME A DIPHOSPHATASE NUDT8"/>
    <property type="match status" value="1"/>
</dbReference>
<dbReference type="Gene3D" id="3.90.79.10">
    <property type="entry name" value="Nucleoside Triphosphate Pyrophosphohydrolase"/>
    <property type="match status" value="1"/>
</dbReference>
<keyword evidence="6" id="KW-0464">Manganese</keyword>
<dbReference type="Pfam" id="PF00293">
    <property type="entry name" value="NUDIX"/>
    <property type="match status" value="1"/>
</dbReference>
<keyword evidence="4" id="KW-0378">Hydrolase</keyword>
<accession>A0A5K7SD16</accession>
<dbReference type="PANTHER" id="PTHR12992">
    <property type="entry name" value="NUDIX HYDROLASE"/>
    <property type="match status" value="1"/>
</dbReference>
<dbReference type="CDD" id="cd03426">
    <property type="entry name" value="NUDIX_CoAse_Nudt7"/>
    <property type="match status" value="1"/>
</dbReference>
<dbReference type="RefSeq" id="WP_318347599.1">
    <property type="nucleotide sequence ID" value="NZ_AP018694.1"/>
</dbReference>
<sequence length="210" mass="23737">MYSAVKTYLKEYLQGELPGINAHSKMLPPGRRLKTNANELSSVKMSSVLLLLFPEGEQLYICLTKRPHTMKHHPGQISFPGGKVEKDDTSAEMTALREAKEEVGIDHHQIEILGKLSDLYVEVSQFSIQPFLAWADHKPEFLVDFGEVEKLILFPVSDFIANEIISEIELETVTGTLRVKYYPYDGEFIWGATAMILSELIEILKKQVAV</sequence>
<gene>
    <name evidence="8" type="ORF">AQPE_3531</name>
</gene>
<feature type="domain" description="Nudix hydrolase" evidence="7">
    <location>
        <begin position="43"/>
        <end position="177"/>
    </location>
</feature>
<evidence type="ECO:0000313" key="9">
    <source>
        <dbReference type="Proteomes" id="UP001193389"/>
    </source>
</evidence>
<comment type="cofactor">
    <cofactor evidence="2">
        <name>Mg(2+)</name>
        <dbReference type="ChEBI" id="CHEBI:18420"/>
    </cofactor>
</comment>
<keyword evidence="3" id="KW-0479">Metal-binding</keyword>
<dbReference type="PROSITE" id="PS51462">
    <property type="entry name" value="NUDIX"/>
    <property type="match status" value="1"/>
</dbReference>
<dbReference type="Proteomes" id="UP001193389">
    <property type="component" value="Chromosome"/>
</dbReference>
<reference evidence="8" key="1">
    <citation type="journal article" date="2020" name="Int. J. Syst. Evol. Microbiol.">
        <title>Aquipluma nitroreducens gen. nov. sp. nov., a novel facultatively anaerobic bacterium isolated from a freshwater lake.</title>
        <authorList>
            <person name="Watanabe M."/>
            <person name="Kojima H."/>
            <person name="Fukui M."/>
        </authorList>
    </citation>
    <scope>NUCLEOTIDE SEQUENCE</scope>
    <source>
        <strain evidence="8">MeG22</strain>
    </source>
</reference>
<dbReference type="SUPFAM" id="SSF55811">
    <property type="entry name" value="Nudix"/>
    <property type="match status" value="1"/>
</dbReference>
<name>A0A5K7SD16_9BACT</name>
<evidence type="ECO:0000313" key="8">
    <source>
        <dbReference type="EMBL" id="BBE19346.1"/>
    </source>
</evidence>
<keyword evidence="9" id="KW-1185">Reference proteome</keyword>
<dbReference type="AlphaFoldDB" id="A0A5K7SD16"/>
<dbReference type="GO" id="GO:0046872">
    <property type="term" value="F:metal ion binding"/>
    <property type="evidence" value="ECO:0007669"/>
    <property type="project" value="UniProtKB-KW"/>
</dbReference>
<evidence type="ECO:0000259" key="7">
    <source>
        <dbReference type="PROSITE" id="PS51462"/>
    </source>
</evidence>
<evidence type="ECO:0000256" key="5">
    <source>
        <dbReference type="ARBA" id="ARBA00022842"/>
    </source>
</evidence>
<organism evidence="8 9">
    <name type="scientific">Aquipluma nitroreducens</name>
    <dbReference type="NCBI Taxonomy" id="2010828"/>
    <lineage>
        <taxon>Bacteria</taxon>
        <taxon>Pseudomonadati</taxon>
        <taxon>Bacteroidota</taxon>
        <taxon>Bacteroidia</taxon>
        <taxon>Marinilabiliales</taxon>
        <taxon>Prolixibacteraceae</taxon>
        <taxon>Aquipluma</taxon>
    </lineage>
</organism>
<dbReference type="InterPro" id="IPR000086">
    <property type="entry name" value="NUDIX_hydrolase_dom"/>
</dbReference>
<protein>
    <recommendedName>
        <fullName evidence="7">Nudix hydrolase domain-containing protein</fullName>
    </recommendedName>
</protein>
<dbReference type="EMBL" id="AP018694">
    <property type="protein sequence ID" value="BBE19346.1"/>
    <property type="molecule type" value="Genomic_DNA"/>
</dbReference>
<evidence type="ECO:0000256" key="2">
    <source>
        <dbReference type="ARBA" id="ARBA00001946"/>
    </source>
</evidence>
<dbReference type="InterPro" id="IPR045121">
    <property type="entry name" value="CoAse"/>
</dbReference>
<evidence type="ECO:0000256" key="4">
    <source>
        <dbReference type="ARBA" id="ARBA00022801"/>
    </source>
</evidence>
<evidence type="ECO:0000256" key="1">
    <source>
        <dbReference type="ARBA" id="ARBA00001936"/>
    </source>
</evidence>
<dbReference type="GO" id="GO:0010945">
    <property type="term" value="F:coenzyme A diphosphatase activity"/>
    <property type="evidence" value="ECO:0007669"/>
    <property type="project" value="InterPro"/>
</dbReference>
<proteinExistence type="predicted"/>
<dbReference type="InterPro" id="IPR015797">
    <property type="entry name" value="NUDIX_hydrolase-like_dom_sf"/>
</dbReference>
<comment type="cofactor">
    <cofactor evidence="1">
        <name>Mn(2+)</name>
        <dbReference type="ChEBI" id="CHEBI:29035"/>
    </cofactor>
</comment>
<dbReference type="KEGG" id="anf:AQPE_3531"/>
<keyword evidence="5" id="KW-0460">Magnesium</keyword>
<evidence type="ECO:0000256" key="3">
    <source>
        <dbReference type="ARBA" id="ARBA00022723"/>
    </source>
</evidence>